<keyword evidence="4" id="KW-1185">Reference proteome</keyword>
<dbReference type="OrthoDB" id="10260961at2759"/>
<dbReference type="Pfam" id="PF01738">
    <property type="entry name" value="DLH"/>
    <property type="match status" value="1"/>
</dbReference>
<dbReference type="Gene3D" id="3.40.50.1820">
    <property type="entry name" value="alpha/beta hydrolase"/>
    <property type="match status" value="1"/>
</dbReference>
<dbReference type="InterPro" id="IPR002925">
    <property type="entry name" value="Dienelactn_hydro"/>
</dbReference>
<comment type="caution">
    <text evidence="3">The sequence shown here is derived from an EMBL/GenBank/DDBJ whole genome shotgun (WGS) entry which is preliminary data.</text>
</comment>
<protein>
    <submittedName>
        <fullName evidence="3">X-Pro dipeptidyl-peptidase (S15 family)</fullName>
    </submittedName>
</protein>
<evidence type="ECO:0000313" key="3">
    <source>
        <dbReference type="EMBL" id="CAB9505371.1"/>
    </source>
</evidence>
<feature type="domain" description="Dienelactone hydrolase" evidence="2">
    <location>
        <begin position="179"/>
        <end position="296"/>
    </location>
</feature>
<proteinExistence type="predicted"/>
<dbReference type="InterPro" id="IPR029058">
    <property type="entry name" value="AB_hydrolase_fold"/>
</dbReference>
<accession>A0A9N8DN49</accession>
<dbReference type="EMBL" id="CAICTM010000228">
    <property type="protein sequence ID" value="CAB9505371.1"/>
    <property type="molecule type" value="Genomic_DNA"/>
</dbReference>
<dbReference type="AlphaFoldDB" id="A0A9N8DN49"/>
<sequence length="326" mass="35927">MIDKGLKIRFDSNTPSKSNRIESKPELFCRRSISSTVQAGRSMMPQGFRVFASITVAIIAILTAATSPSFLSRLGSAFAKKPPSPKSPLSKSVFRTKMPSEQSIVLPTSNAPGLLSDMESDLAVVLTHPWGPLGGNMHNNVVIAGARHFQRLGITTLRFDFVGWQLSWGTFQAQQVVEAANYLTENTKATKIMLVGYSYGSLLAASASAQVDAVVASVSIAPPWSVKHWLLLFNSNHHLNQAKQKENLPRLCLLGDNDNFTTEQVFWKTLEGFPADSTTGKILPNADHFFRGRESDVMKEIEEWLLKIFPKCQGDPKKLASAEVYE</sequence>
<dbReference type="PANTHER" id="PTHR42103:SF2">
    <property type="entry name" value="AB HYDROLASE-1 DOMAIN-CONTAINING PROTEIN"/>
    <property type="match status" value="1"/>
</dbReference>
<organism evidence="3 4">
    <name type="scientific">Seminavis robusta</name>
    <dbReference type="NCBI Taxonomy" id="568900"/>
    <lineage>
        <taxon>Eukaryota</taxon>
        <taxon>Sar</taxon>
        <taxon>Stramenopiles</taxon>
        <taxon>Ochrophyta</taxon>
        <taxon>Bacillariophyta</taxon>
        <taxon>Bacillariophyceae</taxon>
        <taxon>Bacillariophycidae</taxon>
        <taxon>Naviculales</taxon>
        <taxon>Naviculaceae</taxon>
        <taxon>Seminavis</taxon>
    </lineage>
</organism>
<dbReference type="GO" id="GO:0016787">
    <property type="term" value="F:hydrolase activity"/>
    <property type="evidence" value="ECO:0007669"/>
    <property type="project" value="InterPro"/>
</dbReference>
<keyword evidence="1" id="KW-0472">Membrane</keyword>
<feature type="transmembrane region" description="Helical" evidence="1">
    <location>
        <begin position="50"/>
        <end position="71"/>
    </location>
</feature>
<dbReference type="SUPFAM" id="SSF53474">
    <property type="entry name" value="alpha/beta-Hydrolases"/>
    <property type="match status" value="1"/>
</dbReference>
<gene>
    <name evidence="3" type="ORF">SEMRO_229_G092870.1</name>
</gene>
<evidence type="ECO:0000259" key="2">
    <source>
        <dbReference type="Pfam" id="PF01738"/>
    </source>
</evidence>
<name>A0A9N8DN49_9STRA</name>
<evidence type="ECO:0000256" key="1">
    <source>
        <dbReference type="SAM" id="Phobius"/>
    </source>
</evidence>
<evidence type="ECO:0000313" key="4">
    <source>
        <dbReference type="Proteomes" id="UP001153069"/>
    </source>
</evidence>
<dbReference type="Proteomes" id="UP001153069">
    <property type="component" value="Unassembled WGS sequence"/>
</dbReference>
<keyword evidence="1" id="KW-0812">Transmembrane</keyword>
<dbReference type="PANTHER" id="PTHR42103">
    <property type="entry name" value="ALPHA/BETA-HYDROLASES SUPERFAMILY PROTEIN"/>
    <property type="match status" value="1"/>
</dbReference>
<reference evidence="3" key="1">
    <citation type="submission" date="2020-06" db="EMBL/GenBank/DDBJ databases">
        <authorList>
            <consortium name="Plant Systems Biology data submission"/>
        </authorList>
    </citation>
    <scope>NUCLEOTIDE SEQUENCE</scope>
    <source>
        <strain evidence="3">D6</strain>
    </source>
</reference>
<keyword evidence="1" id="KW-1133">Transmembrane helix</keyword>